<feature type="domain" description="Hikeshi-like N-terminal" evidence="1">
    <location>
        <begin position="7"/>
        <end position="56"/>
    </location>
</feature>
<sequence>MNIFGVIVAGRLVKTDFAIHNEGEYVIELPDVTNINHIVVFLTGVQPLPHGFGASIGPRRKKPQVRPNGIIWDSLAMKNRALFFGLGRYI</sequence>
<organism evidence="2 3">
    <name type="scientific">Globodera pallida</name>
    <name type="common">Potato cyst nematode worm</name>
    <name type="synonym">Heterodera pallida</name>
    <dbReference type="NCBI Taxonomy" id="36090"/>
    <lineage>
        <taxon>Eukaryota</taxon>
        <taxon>Metazoa</taxon>
        <taxon>Ecdysozoa</taxon>
        <taxon>Nematoda</taxon>
        <taxon>Chromadorea</taxon>
        <taxon>Rhabditida</taxon>
        <taxon>Tylenchina</taxon>
        <taxon>Tylenchomorpha</taxon>
        <taxon>Tylenchoidea</taxon>
        <taxon>Heteroderidae</taxon>
        <taxon>Heteroderinae</taxon>
        <taxon>Globodera</taxon>
    </lineage>
</organism>
<dbReference type="Proteomes" id="UP000050741">
    <property type="component" value="Unassembled WGS sequence"/>
</dbReference>
<dbReference type="PANTHER" id="PTHR12925">
    <property type="entry name" value="HIKESHI FAMILY MEMBER"/>
    <property type="match status" value="1"/>
</dbReference>
<dbReference type="WBParaSite" id="GPLIN_001263200">
    <property type="protein sequence ID" value="GPLIN_001263200"/>
    <property type="gene ID" value="GPLIN_001263200"/>
</dbReference>
<keyword evidence="2" id="KW-1185">Reference proteome</keyword>
<dbReference type="Pfam" id="PF05603">
    <property type="entry name" value="Hikeshi-like_N"/>
    <property type="match status" value="1"/>
</dbReference>
<dbReference type="GO" id="GO:0005829">
    <property type="term" value="C:cytosol"/>
    <property type="evidence" value="ECO:0007669"/>
    <property type="project" value="TreeGrafter"/>
</dbReference>
<dbReference type="InterPro" id="IPR008493">
    <property type="entry name" value="Hikeshi-like_N"/>
</dbReference>
<protein>
    <submittedName>
        <fullName evidence="3">DUF775 domain-containing protein</fullName>
    </submittedName>
</protein>
<dbReference type="InterPro" id="IPR031318">
    <property type="entry name" value="OPI10"/>
</dbReference>
<dbReference type="GO" id="GO:0030544">
    <property type="term" value="F:Hsp70 protein binding"/>
    <property type="evidence" value="ECO:0007669"/>
    <property type="project" value="TreeGrafter"/>
</dbReference>
<evidence type="ECO:0000313" key="3">
    <source>
        <dbReference type="WBParaSite" id="GPLIN_001263200"/>
    </source>
</evidence>
<name>A0A183CIC6_GLOPA</name>
<dbReference type="GO" id="GO:0061608">
    <property type="term" value="F:nuclear import signal receptor activity"/>
    <property type="evidence" value="ECO:0007669"/>
    <property type="project" value="TreeGrafter"/>
</dbReference>
<dbReference type="PANTHER" id="PTHR12925:SF0">
    <property type="entry name" value="PROTEIN HIKESHI"/>
    <property type="match status" value="1"/>
</dbReference>
<evidence type="ECO:0000313" key="2">
    <source>
        <dbReference type="Proteomes" id="UP000050741"/>
    </source>
</evidence>
<reference evidence="2" key="2">
    <citation type="submission" date="2014-05" db="EMBL/GenBank/DDBJ databases">
        <title>The genome and life-stage specific transcriptomes of Globodera pallida elucidate key aspects of plant parasitism by a cyst nematode.</title>
        <authorList>
            <person name="Cotton J.A."/>
            <person name="Lilley C.J."/>
            <person name="Jones L.M."/>
            <person name="Kikuchi T."/>
            <person name="Reid A.J."/>
            <person name="Thorpe P."/>
            <person name="Tsai I.J."/>
            <person name="Beasley H."/>
            <person name="Blok V."/>
            <person name="Cock P.J.A."/>
            <person name="Van den Akker S.E."/>
            <person name="Holroyd N."/>
            <person name="Hunt M."/>
            <person name="Mantelin S."/>
            <person name="Naghra H."/>
            <person name="Pain A."/>
            <person name="Palomares-Rius J.E."/>
            <person name="Zarowiecki M."/>
            <person name="Berriman M."/>
            <person name="Jones J.T."/>
            <person name="Urwin P.E."/>
        </authorList>
    </citation>
    <scope>NUCLEOTIDE SEQUENCE [LARGE SCALE GENOMIC DNA]</scope>
    <source>
        <strain evidence="2">Lindley</strain>
    </source>
</reference>
<evidence type="ECO:0000259" key="1">
    <source>
        <dbReference type="Pfam" id="PF05603"/>
    </source>
</evidence>
<dbReference type="GO" id="GO:0006606">
    <property type="term" value="P:protein import into nucleus"/>
    <property type="evidence" value="ECO:0007669"/>
    <property type="project" value="TreeGrafter"/>
</dbReference>
<dbReference type="GO" id="GO:0005634">
    <property type="term" value="C:nucleus"/>
    <property type="evidence" value="ECO:0007669"/>
    <property type="project" value="TreeGrafter"/>
</dbReference>
<accession>A0A183CIC6</accession>
<proteinExistence type="predicted"/>
<reference evidence="2" key="1">
    <citation type="submission" date="2013-12" db="EMBL/GenBank/DDBJ databases">
        <authorList>
            <person name="Aslett M."/>
        </authorList>
    </citation>
    <scope>NUCLEOTIDE SEQUENCE [LARGE SCALE GENOMIC DNA]</scope>
    <source>
        <strain evidence="2">Lindley</strain>
    </source>
</reference>
<reference evidence="3" key="3">
    <citation type="submission" date="2016-06" db="UniProtKB">
        <authorList>
            <consortium name="WormBaseParasite"/>
        </authorList>
    </citation>
    <scope>IDENTIFICATION</scope>
</reference>
<dbReference type="AlphaFoldDB" id="A0A183CIC6"/>